<dbReference type="Proteomes" id="UP000034050">
    <property type="component" value="Unassembled WGS sequence"/>
</dbReference>
<comment type="caution">
    <text evidence="2">The sequence shown here is derived from an EMBL/GenBank/DDBJ whole genome shotgun (WGS) entry which is preliminary data.</text>
</comment>
<gene>
    <name evidence="2" type="ORF">UV61_C0003G0068</name>
</gene>
<evidence type="ECO:0000313" key="3">
    <source>
        <dbReference type="Proteomes" id="UP000034050"/>
    </source>
</evidence>
<evidence type="ECO:0000256" key="1">
    <source>
        <dbReference type="SAM" id="MobiDB-lite"/>
    </source>
</evidence>
<accession>A0A0G1CN99</accession>
<reference evidence="2 3" key="1">
    <citation type="journal article" date="2015" name="Nature">
        <title>rRNA introns, odd ribosomes, and small enigmatic genomes across a large radiation of phyla.</title>
        <authorList>
            <person name="Brown C.T."/>
            <person name="Hug L.A."/>
            <person name="Thomas B.C."/>
            <person name="Sharon I."/>
            <person name="Castelle C.J."/>
            <person name="Singh A."/>
            <person name="Wilkins M.J."/>
            <person name="Williams K.H."/>
            <person name="Banfield J.F."/>
        </authorList>
    </citation>
    <scope>NUCLEOTIDE SEQUENCE [LARGE SCALE GENOMIC DNA]</scope>
</reference>
<dbReference type="AlphaFoldDB" id="A0A0G1CN99"/>
<protein>
    <submittedName>
        <fullName evidence="2">Uncharacterized protein</fullName>
    </submittedName>
</protein>
<feature type="compositionally biased region" description="Pro residues" evidence="1">
    <location>
        <begin position="604"/>
        <end position="616"/>
    </location>
</feature>
<dbReference type="EMBL" id="LCFD01000003">
    <property type="protein sequence ID" value="KKS87215.1"/>
    <property type="molecule type" value="Genomic_DNA"/>
</dbReference>
<name>A0A0G1CN99_9BACT</name>
<proteinExistence type="predicted"/>
<organism evidence="2 3">
    <name type="scientific">Candidatus Gottesmanbacteria bacterium GW2011_GWB1_43_11</name>
    <dbReference type="NCBI Taxonomy" id="1618446"/>
    <lineage>
        <taxon>Bacteria</taxon>
        <taxon>Candidatus Gottesmaniibacteriota</taxon>
    </lineage>
</organism>
<sequence length="659" mass="72779">MNYWRKLILRLFLVASFVILSVSFLAKKAHAQCAYSMPPQEAGDAYITSPDGHVTIGVSKRYGGGIVYLKDDRLPANTPDFGNIIDYGQGGALFTTPIWHFPWNLTERQMCWLNQDVRSKSGNAPLKNNELYNQMYVLKIPEWQDTSLSCTAANLDNDDSCYCGGSLSAHNPTQGGFVAEGCLGNINPTTVALSNNVINVSSREVNFNFGFNPSPGDYLTNPTYVNQWQTDFWQDISIYFHPVLQDVVVVDTKTTYCKDNGASCAGKFAVTQDNQLSTLFAAGSQNPNPNFRGPFGRAAYRNPSGNQIKTFDVALNWYLGIPLYYSAYANLPQQYKDLGYNIENWGALLYSSSDQGVGISVDKYLGIPPVEPITTDGRPGSYLAFSWPSLQANQPQLDLFSQSGITRINTGGSYGAGPFWGNWIPIGTNEGIVRYKFAPGAWYSFRTFVATGNLKDNDPQGQDLRWKLVRAQDSNFWYPQTPIRNEIFGYVDSLSCTYNGGWVHDSRTSDPINVRLDIYPDQEPQSKFSLTTPANNVRSDLVGACPPNGACAYGLTIGTLPGNFAGKMLRADIYGVTADGQNRIYHTLSNVIGPCTNVGNTSPTPSPTAFPTPTPSPSYSSQDLKNLFFNYLTSADRSFRPKDEKVNLLDGGYVIHWLQ</sequence>
<evidence type="ECO:0000313" key="2">
    <source>
        <dbReference type="EMBL" id="KKS87215.1"/>
    </source>
</evidence>
<dbReference type="STRING" id="1618446.UV61_C0003G0068"/>
<feature type="region of interest" description="Disordered" evidence="1">
    <location>
        <begin position="599"/>
        <end position="618"/>
    </location>
</feature>